<dbReference type="Pfam" id="PF12161">
    <property type="entry name" value="HsdM_N"/>
    <property type="match status" value="1"/>
</dbReference>
<evidence type="ECO:0000256" key="4">
    <source>
        <dbReference type="ARBA" id="ARBA00022679"/>
    </source>
</evidence>
<gene>
    <name evidence="10" type="ORF">DRF57_10585</name>
</gene>
<dbReference type="InterPro" id="IPR022749">
    <property type="entry name" value="D12N6_MeTrfase_N"/>
</dbReference>
<dbReference type="InterPro" id="IPR003356">
    <property type="entry name" value="DNA_methylase_A-5"/>
</dbReference>
<protein>
    <recommendedName>
        <fullName evidence="2">site-specific DNA-methyltransferase (adenine-specific)</fullName>
        <ecNumber evidence="2">2.1.1.72</ecNumber>
    </recommendedName>
</protein>
<keyword evidence="4" id="KW-0808">Transferase</keyword>
<dbReference type="InterPro" id="IPR002052">
    <property type="entry name" value="DNA_methylase_N6_adenine_CS"/>
</dbReference>
<evidence type="ECO:0000256" key="7">
    <source>
        <dbReference type="ARBA" id="ARBA00047942"/>
    </source>
</evidence>
<dbReference type="EC" id="2.1.1.72" evidence="2"/>
<dbReference type="GO" id="GO:0008168">
    <property type="term" value="F:methyltransferase activity"/>
    <property type="evidence" value="ECO:0007669"/>
    <property type="project" value="UniProtKB-KW"/>
</dbReference>
<keyword evidence="3 10" id="KW-0489">Methyltransferase</keyword>
<dbReference type="PANTHER" id="PTHR42933">
    <property type="entry name" value="SLR6095 PROTEIN"/>
    <property type="match status" value="1"/>
</dbReference>
<dbReference type="Gene3D" id="3.40.50.150">
    <property type="entry name" value="Vaccinia Virus protein VP39"/>
    <property type="match status" value="1"/>
</dbReference>
<dbReference type="PROSITE" id="PS00092">
    <property type="entry name" value="N6_MTASE"/>
    <property type="match status" value="1"/>
</dbReference>
<keyword evidence="6" id="KW-0680">Restriction system</keyword>
<dbReference type="RefSeq" id="WP_115918420.1">
    <property type="nucleotide sequence ID" value="NZ_BJYH01000005.1"/>
</dbReference>
<evidence type="ECO:0000259" key="8">
    <source>
        <dbReference type="Pfam" id="PF02384"/>
    </source>
</evidence>
<keyword evidence="5" id="KW-0949">S-adenosyl-L-methionine</keyword>
<accession>A0ABX9IL12</accession>
<reference evidence="10 11" key="1">
    <citation type="journal article" date="2010" name="Syst. Appl. Microbiol.">
        <title>Four new species of Chryseobacterium from the rhizosphere of coastal sand dune plants, Chryseobacterium elymi sp. nov., Chryseobacterium hagamense sp. nov., Chryseobacterium lathyri sp. nov. and Chryseobacterium rhizosphaerae sp. nov.</title>
        <authorList>
            <person name="Cho S.H."/>
            <person name="Lee K.S."/>
            <person name="Shin D.S."/>
            <person name="Han J.H."/>
            <person name="Park K.S."/>
            <person name="Lee C.H."/>
            <person name="Park K.H."/>
            <person name="Kim S.B."/>
        </authorList>
    </citation>
    <scope>NUCLEOTIDE SEQUENCE [LARGE SCALE GENOMIC DNA]</scope>
    <source>
        <strain evidence="10 11">KCTC 22548</strain>
    </source>
</reference>
<comment type="caution">
    <text evidence="10">The sequence shown here is derived from an EMBL/GenBank/DDBJ whole genome shotgun (WGS) entry which is preliminary data.</text>
</comment>
<dbReference type="PANTHER" id="PTHR42933:SF4">
    <property type="entry name" value="TYPE I RESTRICTION ENZYME ECOKI METHYLASE SUBUNIT"/>
    <property type="match status" value="1"/>
</dbReference>
<dbReference type="Gene3D" id="1.20.1260.30">
    <property type="match status" value="1"/>
</dbReference>
<evidence type="ECO:0000256" key="2">
    <source>
        <dbReference type="ARBA" id="ARBA00011900"/>
    </source>
</evidence>
<feature type="domain" description="N6 adenine-specific DNA methyltransferase N-terminal" evidence="9">
    <location>
        <begin position="6"/>
        <end position="147"/>
    </location>
</feature>
<organism evidence="10 11">
    <name type="scientific">Chryseobacterium rhizosphaerae</name>
    <dbReference type="NCBI Taxonomy" id="395937"/>
    <lineage>
        <taxon>Bacteria</taxon>
        <taxon>Pseudomonadati</taxon>
        <taxon>Bacteroidota</taxon>
        <taxon>Flavobacteriia</taxon>
        <taxon>Flavobacteriales</taxon>
        <taxon>Weeksellaceae</taxon>
        <taxon>Chryseobacterium group</taxon>
        <taxon>Chryseobacterium</taxon>
    </lineage>
</organism>
<evidence type="ECO:0000256" key="1">
    <source>
        <dbReference type="ARBA" id="ARBA00006594"/>
    </source>
</evidence>
<feature type="domain" description="DNA methylase adenine-specific" evidence="8">
    <location>
        <begin position="161"/>
        <end position="460"/>
    </location>
</feature>
<dbReference type="GO" id="GO:0032259">
    <property type="term" value="P:methylation"/>
    <property type="evidence" value="ECO:0007669"/>
    <property type="project" value="UniProtKB-KW"/>
</dbReference>
<proteinExistence type="inferred from homology"/>
<comment type="similarity">
    <text evidence="1">Belongs to the N(4)/N(6)-methyltransferase family.</text>
</comment>
<evidence type="ECO:0000256" key="3">
    <source>
        <dbReference type="ARBA" id="ARBA00022603"/>
    </source>
</evidence>
<dbReference type="Pfam" id="PF02384">
    <property type="entry name" value="N6_Mtase"/>
    <property type="match status" value="1"/>
</dbReference>
<evidence type="ECO:0000313" key="10">
    <source>
        <dbReference type="EMBL" id="REC75459.1"/>
    </source>
</evidence>
<comment type="catalytic activity">
    <reaction evidence="7">
        <text>a 2'-deoxyadenosine in DNA + S-adenosyl-L-methionine = an N(6)-methyl-2'-deoxyadenosine in DNA + S-adenosyl-L-homocysteine + H(+)</text>
        <dbReference type="Rhea" id="RHEA:15197"/>
        <dbReference type="Rhea" id="RHEA-COMP:12418"/>
        <dbReference type="Rhea" id="RHEA-COMP:12419"/>
        <dbReference type="ChEBI" id="CHEBI:15378"/>
        <dbReference type="ChEBI" id="CHEBI:57856"/>
        <dbReference type="ChEBI" id="CHEBI:59789"/>
        <dbReference type="ChEBI" id="CHEBI:90615"/>
        <dbReference type="ChEBI" id="CHEBI:90616"/>
        <dbReference type="EC" id="2.1.1.72"/>
    </reaction>
</comment>
<dbReference type="InterPro" id="IPR038333">
    <property type="entry name" value="T1MK-like_N_sf"/>
</dbReference>
<evidence type="ECO:0000256" key="6">
    <source>
        <dbReference type="ARBA" id="ARBA00022747"/>
    </source>
</evidence>
<dbReference type="InterPro" id="IPR029063">
    <property type="entry name" value="SAM-dependent_MTases_sf"/>
</dbReference>
<dbReference type="Proteomes" id="UP000256491">
    <property type="component" value="Unassembled WGS sequence"/>
</dbReference>
<sequence>MTIANLQSRIDRITDILRRDDGISGAMHYTEQISWILFLKYLHDYEENKASDALIDGKPYEYIIDPKYRWDRWAYPLKEDGKYDLKGAIGGDDLIDFVNNDLFPYLENFKSNQQDVKSVKYKIGAVFEFITNRIASGHTLREVIENIADLNFQSQEDLFELSIIYENLLKGMGSDGGNSGEFYTPRPVIKAMVDVLEPNVNDTIYDGAVGSAGFLIQAFDYVMQKKNEYSTTQLKHIKEGMFFGNEKTPLAYVMGVMNMILHGIESPNIYKQNTLTQNIRDFQEKDRYSIILANPPFGGKEKKEVQNNFPIESSATEVLFLQHFMKKLALNGKAGIVIPEGILFQSNNAFTAVKKDLLDNFNIHTILSLPAGVFLPYSGVKTNVIFFERKGGTQDVWYYEVNLEKKLTKNKPIQYEHIAEFVELYKTRATTENSWLATADEIRERNYDLSAKNPAKQKEIIHQSPSEIFADIQSNDKNINLLLSEIDNLIQTGYEG</sequence>
<dbReference type="EMBL" id="QNUF01000010">
    <property type="protein sequence ID" value="REC75459.1"/>
    <property type="molecule type" value="Genomic_DNA"/>
</dbReference>
<keyword evidence="11" id="KW-1185">Reference proteome</keyword>
<evidence type="ECO:0000256" key="5">
    <source>
        <dbReference type="ARBA" id="ARBA00022691"/>
    </source>
</evidence>
<dbReference type="SUPFAM" id="SSF53335">
    <property type="entry name" value="S-adenosyl-L-methionine-dependent methyltransferases"/>
    <property type="match status" value="1"/>
</dbReference>
<name>A0ABX9IL12_9FLAO</name>
<evidence type="ECO:0000313" key="11">
    <source>
        <dbReference type="Proteomes" id="UP000256491"/>
    </source>
</evidence>
<dbReference type="PRINTS" id="PR00507">
    <property type="entry name" value="N12N6MTFRASE"/>
</dbReference>
<evidence type="ECO:0000259" key="9">
    <source>
        <dbReference type="Pfam" id="PF12161"/>
    </source>
</evidence>
<dbReference type="InterPro" id="IPR051537">
    <property type="entry name" value="DNA_Adenine_Mtase"/>
</dbReference>